<dbReference type="OMA" id="WILPVYE"/>
<dbReference type="InterPro" id="IPR003137">
    <property type="entry name" value="PA_domain"/>
</dbReference>
<dbReference type="InterPro" id="IPR051653">
    <property type="entry name" value="E3_ligase_sorting_rcpt"/>
</dbReference>
<sequence length="420" mass="45459">MGLVGFTKGDSIGELGFSLVVSYISLCLMVSTVTANVVLIANNVTMSFADTEANFAPTVKGSGECGNIHVAEPIDACLPLTNEVDTEEATRSPFVLIIRGGCTFEEKVRRAQSAGFKAAIVYDNEDTGVLVAMAGNASGIEIHAVFISKVAGEALKKYAGSSNMELWIIPTFENSAWSIKVICFVSLLAMSIVLATCFFIRRHHVRRERPHAPRVREFHGMSSHLVQAMPSLIFTTVSEDNCTSRTCAICLEDYSVGEKLRVLPCHHKFHAFCIDSWLTTWRTFCPVCKRDARTSSGDPPASECTPLLSSSAASVTSSARFSSARSSFVSSLAMASTPSQSPSVSRFYSLSAIPHIDESFMSCGNSPSISLSRSSVDLRNVSSQRSYASRLVSFHSLGYRSLLPLNSRYTSPYVPSSSNA</sequence>
<keyword evidence="3 16" id="KW-0812">Transmembrane</keyword>
<evidence type="ECO:0000256" key="4">
    <source>
        <dbReference type="ARBA" id="ARBA00022723"/>
    </source>
</evidence>
<evidence type="ECO:0000313" key="19">
    <source>
        <dbReference type="RefSeq" id="XP_019051985.1"/>
    </source>
</evidence>
<keyword evidence="2" id="KW-0926">Vacuole</keyword>
<keyword evidence="18" id="KW-1185">Reference proteome</keyword>
<dbReference type="STRING" id="4432.A0A1U8Q1R8"/>
<accession>A0A1U8Q1R8</accession>
<dbReference type="Pfam" id="PF13639">
    <property type="entry name" value="zf-RING_2"/>
    <property type="match status" value="1"/>
</dbReference>
<evidence type="ECO:0000256" key="14">
    <source>
        <dbReference type="ARBA" id="ARBA00060484"/>
    </source>
</evidence>
<keyword evidence="5" id="KW-0732">Signal</keyword>
<dbReference type="KEGG" id="nnu:104590087"/>
<protein>
    <submittedName>
        <fullName evidence="19">Receptor homology region, transmembrane domain- and RING domain-containing protein 2-like</fullName>
    </submittedName>
</protein>
<evidence type="ECO:0000256" key="6">
    <source>
        <dbReference type="ARBA" id="ARBA00022771"/>
    </source>
</evidence>
<dbReference type="SMART" id="SM00184">
    <property type="entry name" value="RING"/>
    <property type="match status" value="1"/>
</dbReference>
<dbReference type="Pfam" id="PF02225">
    <property type="entry name" value="PA"/>
    <property type="match status" value="1"/>
</dbReference>
<dbReference type="PROSITE" id="PS50089">
    <property type="entry name" value="ZF_RING_2"/>
    <property type="match status" value="1"/>
</dbReference>
<dbReference type="RefSeq" id="XP_019051985.1">
    <property type="nucleotide sequence ID" value="XM_019196440.1"/>
</dbReference>
<gene>
    <name evidence="19" type="primary">LOC104590087</name>
</gene>
<evidence type="ECO:0000256" key="16">
    <source>
        <dbReference type="SAM" id="Phobius"/>
    </source>
</evidence>
<keyword evidence="7" id="KW-0862">Zinc</keyword>
<dbReference type="FunCoup" id="A0A1U8Q1R8">
    <property type="interactions" value="3755"/>
</dbReference>
<evidence type="ECO:0000256" key="5">
    <source>
        <dbReference type="ARBA" id="ARBA00022729"/>
    </source>
</evidence>
<feature type="domain" description="RING-type" evidence="17">
    <location>
        <begin position="247"/>
        <end position="289"/>
    </location>
</feature>
<keyword evidence="4" id="KW-0479">Metal-binding</keyword>
<dbReference type="SUPFAM" id="SSF57850">
    <property type="entry name" value="RING/U-box"/>
    <property type="match status" value="1"/>
</dbReference>
<evidence type="ECO:0000256" key="3">
    <source>
        <dbReference type="ARBA" id="ARBA00022692"/>
    </source>
</evidence>
<dbReference type="GO" id="GO:0015031">
    <property type="term" value="P:protein transport"/>
    <property type="evidence" value="ECO:0007669"/>
    <property type="project" value="UniProtKB-KW"/>
</dbReference>
<dbReference type="GO" id="GO:0006511">
    <property type="term" value="P:ubiquitin-dependent protein catabolic process"/>
    <property type="evidence" value="ECO:0000318"/>
    <property type="project" value="GO_Central"/>
</dbReference>
<evidence type="ECO:0000256" key="2">
    <source>
        <dbReference type="ARBA" id="ARBA00022554"/>
    </source>
</evidence>
<keyword evidence="10 16" id="KW-0472">Membrane</keyword>
<dbReference type="GO" id="GO:0032586">
    <property type="term" value="C:protein storage vacuole membrane"/>
    <property type="evidence" value="ECO:0007669"/>
    <property type="project" value="UniProtKB-SubCell"/>
</dbReference>
<evidence type="ECO:0000256" key="15">
    <source>
        <dbReference type="PROSITE-ProRule" id="PRU00175"/>
    </source>
</evidence>
<dbReference type="CDD" id="cd02123">
    <property type="entry name" value="PA_C_RZF_like"/>
    <property type="match status" value="1"/>
</dbReference>
<evidence type="ECO:0000313" key="18">
    <source>
        <dbReference type="Proteomes" id="UP000189703"/>
    </source>
</evidence>
<evidence type="ECO:0000259" key="17">
    <source>
        <dbReference type="PROSITE" id="PS50089"/>
    </source>
</evidence>
<dbReference type="FunFam" id="3.50.30.30:FF:000020">
    <property type="entry name" value="Receptor homology region transmembrane domain-and RING domain-containing protein 2"/>
    <property type="match status" value="1"/>
</dbReference>
<feature type="transmembrane region" description="Helical" evidence="16">
    <location>
        <begin position="20"/>
        <end position="41"/>
    </location>
</feature>
<dbReference type="GeneID" id="104590087"/>
<dbReference type="FunFam" id="3.30.40.10:FF:000276">
    <property type="entry name" value="Receptor homology region transmembrane domain-and RING domain-containing protein 2"/>
    <property type="match status" value="1"/>
</dbReference>
<keyword evidence="9 16" id="KW-1133">Transmembrane helix</keyword>
<keyword evidence="1" id="KW-0813">Transport</keyword>
<dbReference type="InterPro" id="IPR001841">
    <property type="entry name" value="Znf_RING"/>
</dbReference>
<evidence type="ECO:0000256" key="13">
    <source>
        <dbReference type="ARBA" id="ARBA00046288"/>
    </source>
</evidence>
<reference evidence="19" key="1">
    <citation type="submission" date="2025-08" db="UniProtKB">
        <authorList>
            <consortium name="RefSeq"/>
        </authorList>
    </citation>
    <scope>IDENTIFICATION</scope>
</reference>
<dbReference type="GO" id="GO:0008270">
    <property type="term" value="F:zinc ion binding"/>
    <property type="evidence" value="ECO:0007669"/>
    <property type="project" value="UniProtKB-KW"/>
</dbReference>
<dbReference type="GO" id="GO:0061630">
    <property type="term" value="F:ubiquitin protein ligase activity"/>
    <property type="evidence" value="ECO:0000318"/>
    <property type="project" value="GO_Central"/>
</dbReference>
<keyword evidence="11" id="KW-1015">Disulfide bond</keyword>
<keyword evidence="12" id="KW-0325">Glycoprotein</keyword>
<dbReference type="InterPro" id="IPR046450">
    <property type="entry name" value="PA_dom_sf"/>
</dbReference>
<dbReference type="InterPro" id="IPR013083">
    <property type="entry name" value="Znf_RING/FYVE/PHD"/>
</dbReference>
<evidence type="ECO:0000256" key="12">
    <source>
        <dbReference type="ARBA" id="ARBA00023180"/>
    </source>
</evidence>
<dbReference type="SUPFAM" id="SSF52025">
    <property type="entry name" value="PA domain"/>
    <property type="match status" value="1"/>
</dbReference>
<evidence type="ECO:0000256" key="1">
    <source>
        <dbReference type="ARBA" id="ARBA00022448"/>
    </source>
</evidence>
<dbReference type="Proteomes" id="UP000189703">
    <property type="component" value="Unplaced"/>
</dbReference>
<dbReference type="AlphaFoldDB" id="A0A1U8Q1R8"/>
<dbReference type="InParanoid" id="A0A1U8Q1R8"/>
<comment type="subcellular location">
    <subcellularLocation>
        <location evidence="13">Endomembrane system</location>
        <topology evidence="13">Single-pass type I membrane protein</topology>
    </subcellularLocation>
    <subcellularLocation>
        <location evidence="14">Protein storage vacuole membrane</location>
    </subcellularLocation>
</comment>
<evidence type="ECO:0000256" key="11">
    <source>
        <dbReference type="ARBA" id="ARBA00023157"/>
    </source>
</evidence>
<dbReference type="PANTHER" id="PTHR47168:SF5">
    <property type="entry name" value="RING-TYPE DOMAIN-CONTAINING PROTEIN"/>
    <property type="match status" value="1"/>
</dbReference>
<evidence type="ECO:0000256" key="10">
    <source>
        <dbReference type="ARBA" id="ARBA00023136"/>
    </source>
</evidence>
<organism evidence="18 19">
    <name type="scientific">Nelumbo nucifera</name>
    <name type="common">Sacred lotus</name>
    <dbReference type="NCBI Taxonomy" id="4432"/>
    <lineage>
        <taxon>Eukaryota</taxon>
        <taxon>Viridiplantae</taxon>
        <taxon>Streptophyta</taxon>
        <taxon>Embryophyta</taxon>
        <taxon>Tracheophyta</taxon>
        <taxon>Spermatophyta</taxon>
        <taxon>Magnoliopsida</taxon>
        <taxon>Proteales</taxon>
        <taxon>Nelumbonaceae</taxon>
        <taxon>Nelumbo</taxon>
    </lineage>
</organism>
<keyword evidence="8" id="KW-0653">Protein transport</keyword>
<keyword evidence="6 15" id="KW-0863">Zinc-finger</keyword>
<proteinExistence type="predicted"/>
<dbReference type="InterPro" id="IPR044744">
    <property type="entry name" value="ZNRF4/RNF13/RNF167_PA"/>
</dbReference>
<dbReference type="PANTHER" id="PTHR47168">
    <property type="entry name" value="RING ZINC FINGER DOMAIN SUPERFAMILY PROTEIN-RELATED"/>
    <property type="match status" value="1"/>
</dbReference>
<feature type="transmembrane region" description="Helical" evidence="16">
    <location>
        <begin position="177"/>
        <end position="200"/>
    </location>
</feature>
<dbReference type="GO" id="GO:0012505">
    <property type="term" value="C:endomembrane system"/>
    <property type="evidence" value="ECO:0007669"/>
    <property type="project" value="UniProtKB-SubCell"/>
</dbReference>
<dbReference type="Gene3D" id="3.50.30.30">
    <property type="match status" value="1"/>
</dbReference>
<dbReference type="GO" id="GO:0005737">
    <property type="term" value="C:cytoplasm"/>
    <property type="evidence" value="ECO:0000318"/>
    <property type="project" value="GO_Central"/>
</dbReference>
<evidence type="ECO:0000256" key="8">
    <source>
        <dbReference type="ARBA" id="ARBA00022927"/>
    </source>
</evidence>
<evidence type="ECO:0000256" key="7">
    <source>
        <dbReference type="ARBA" id="ARBA00022833"/>
    </source>
</evidence>
<dbReference type="OrthoDB" id="8062037at2759"/>
<name>A0A1U8Q1R8_NELNU</name>
<dbReference type="Gene3D" id="3.30.40.10">
    <property type="entry name" value="Zinc/RING finger domain, C3HC4 (zinc finger)"/>
    <property type="match status" value="1"/>
</dbReference>
<evidence type="ECO:0000256" key="9">
    <source>
        <dbReference type="ARBA" id="ARBA00022989"/>
    </source>
</evidence>